<dbReference type="PANTHER" id="PTHR45739:SF12">
    <property type="entry name" value="CHONDROITIN SULFATE PROTEOGLYCAN 4-LIKE ISOFORM X2"/>
    <property type="match status" value="1"/>
</dbReference>
<dbReference type="InterPro" id="IPR038081">
    <property type="entry name" value="CalX-like_sf"/>
</dbReference>
<gene>
    <name evidence="7" type="ORF">UC8_39350</name>
</gene>
<dbReference type="GO" id="GO:0016020">
    <property type="term" value="C:membrane"/>
    <property type="evidence" value="ECO:0007669"/>
    <property type="project" value="InterPro"/>
</dbReference>
<reference evidence="7 8" key="1">
    <citation type="submission" date="2019-08" db="EMBL/GenBank/DDBJ databases">
        <title>Deep-cultivation of Planctomycetes and their phenomic and genomic characterization uncovers novel biology.</title>
        <authorList>
            <person name="Wiegand S."/>
            <person name="Jogler M."/>
            <person name="Boedeker C."/>
            <person name="Pinto D."/>
            <person name="Vollmers J."/>
            <person name="Rivas-Marin E."/>
            <person name="Kohn T."/>
            <person name="Peeters S.H."/>
            <person name="Heuer A."/>
            <person name="Rast P."/>
            <person name="Oberbeckmann S."/>
            <person name="Bunk B."/>
            <person name="Jeske O."/>
            <person name="Meyerdierks A."/>
            <person name="Storesund J.E."/>
            <person name="Kallscheuer N."/>
            <person name="Luecker S."/>
            <person name="Lage O.M."/>
            <person name="Pohl T."/>
            <person name="Merkel B.J."/>
            <person name="Hornburger P."/>
            <person name="Mueller R.-W."/>
            <person name="Bruemmer F."/>
            <person name="Labrenz M."/>
            <person name="Spormann A.M."/>
            <person name="Op den Camp H."/>
            <person name="Overmann J."/>
            <person name="Amann R."/>
            <person name="Jetten M.S.M."/>
            <person name="Mascher T."/>
            <person name="Medema M.H."/>
            <person name="Devos D.P."/>
            <person name="Kaster A.-K."/>
            <person name="Ovreas L."/>
            <person name="Rohde M."/>
            <person name="Galperin M.Y."/>
            <person name="Jogler C."/>
        </authorList>
    </citation>
    <scope>NUCLEOTIDE SEQUENCE [LARGE SCALE GENOMIC DNA]</scope>
    <source>
        <strain evidence="7 8">UC8</strain>
    </source>
</reference>
<dbReference type="InterPro" id="IPR051561">
    <property type="entry name" value="FRAS1_ECM"/>
</dbReference>
<feature type="domain" description="Calx-beta" evidence="5">
    <location>
        <begin position="116"/>
        <end position="192"/>
    </location>
</feature>
<dbReference type="Pfam" id="PF17803">
    <property type="entry name" value="Cadherin_4"/>
    <property type="match status" value="2"/>
</dbReference>
<keyword evidence="1" id="KW-0732">Signal</keyword>
<evidence type="ECO:0000259" key="6">
    <source>
        <dbReference type="Pfam" id="PF17803"/>
    </source>
</evidence>
<dbReference type="GO" id="GO:0007154">
    <property type="term" value="P:cell communication"/>
    <property type="evidence" value="ECO:0007669"/>
    <property type="project" value="InterPro"/>
</dbReference>
<dbReference type="GO" id="GO:0009653">
    <property type="term" value="P:anatomical structure morphogenesis"/>
    <property type="evidence" value="ECO:0007669"/>
    <property type="project" value="TreeGrafter"/>
</dbReference>
<feature type="domain" description="Calx-beta" evidence="5">
    <location>
        <begin position="267"/>
        <end position="357"/>
    </location>
</feature>
<protein>
    <submittedName>
        <fullName evidence="7">Calx-beta domain protein</fullName>
    </submittedName>
</protein>
<sequence>MAAPQNIWRRVVNLRRERSRYLDRSSCRKRMLRVERLGERRMLAADLFSISSDTAPNAHFSTAGFVAADLGGNVDVPDDSAATVPIGDSYWNPLKAAIQGVAVLEGHDQPPQRMRVVINQPLEVAVTVAYVVGSSSATVETATAGADYRLVDGAVVIPAGDTEVFLDLAINDDSEVEYLERFSVELVEVRTPQGEIVENAVTTSTQVAERGLYFTDSDGNVLFDPDGTLIDGYSFAFIADDESGVPPPWVDVDVHSMAIQEGSDAVVEVELSQPFFLPLQFDYQTIADTATAVDGSGSGDFVPMSGQLEFAAGQTSASFTIPTIENTDPGSTKKFAFQVTNPWWHKEETGFVFIRDDETTMVGEARQIVVDEGTEAEFWVASFVQSESSLSSDYSVSIDWGDGKTTTGSVRKTDSDSFKVFGRHRYLNNGTFDVAVTIFNVAQDRIQKIRSSVVVENVAPIAVPHEFTVSHNRVLTVGPPGLKNGIVDPGDDFVWVELVQSPAHGHAEINSLDHLYYDPDNSFVGTDTLYFAPRDGDSVGEPVPVTIRVTNATPTTSDARFAVRHDRRSTIPVEVQDRDGDTIQYHIVAPPAYGMVTMDADETIAYTPTAGYTGGDTFSYYVSDGLAESNIATVELVITNAAPVALDSSAHGYEDQTLILSASDFSYIDEDNDSLQFVEIVSVPERGSLMLKGAPLTSGQVVSVAQLAEKGLSFIAAADEHGTIRSEGEPYAHFSFKVHDGLDRSSNIAQLCIDVQPIADAPTTGTSTATTTEDTPYTLSLSDVVYADADLDAMQYLVVTSLPQSGRLTINGNPVVAGQRIVVAAIENGHLQYVPSLNQHGPGIGRFTFAVADVNETSSSDGTIVFNVDPVNDPPTVEASQLSAQADEPLVLSLADFGYQDPEGEPLRSIVVRSIPDSGLLTLDGATVVVGTRVSAAELADGSFRYIPAAGSVAPQHVSFKFTASDGVIESYGHGLVSIAVGATNSPPVPLSSSVVGIEDHAITFAPRDFRSSDSDGDILAGVKITRLPLVGELRFADNQVVSGQFITIDEIENGNLTFVPGENAHGFQYDSLEFAAADFEKESMGVAELVIDVRSVNDVPLTMDMPRQTLLEDRRHYYSVDDFPYADADGDSMHYVQIETLPKLGNIINDFTYLAVGDLISVSDIAAGKVWYRPYRDGSGADYGTFRFRVSDGQDLSETVGSVTYDVVAVNDVPSSQNSSISIVGDEHYIFKTADFPFDDRDGDPLAAVQIVSVPGSGYLLWEDRLVEPQQMIAAVDIEAGKLRYWPATGTEADARTELTFAVSDSVAVGQASVLEILIDQPTGSIVYGIRFLDEHLSQTLDAVEVGETFYAVVDIAMKEAISTPLFSGSLNIELGGGVFSIVGEPEFAQGFDYGFHVAYPPDASLAVGAIRLDPNFFGGEFVRIPLRAEAVGTGAVAARDINPDFHYGTTLFAQTNHVSADRLQHLTETIAVIEAPYLRHNSIMPTDVDGDGSLTPFDVLLVVNELNRNYRNLQSESEDKSDATGVPSSNPEAVSLDVERRKHHFDVSGDGLLSPYDVLKIVNELNRWQRRR</sequence>
<dbReference type="InterPro" id="IPR013783">
    <property type="entry name" value="Ig-like_fold"/>
</dbReference>
<evidence type="ECO:0000256" key="3">
    <source>
        <dbReference type="ARBA" id="ARBA00022837"/>
    </source>
</evidence>
<dbReference type="PANTHER" id="PTHR45739">
    <property type="entry name" value="MATRIX PROTEIN, PUTATIVE-RELATED"/>
    <property type="match status" value="1"/>
</dbReference>
<dbReference type="NCBIfam" id="NF012211">
    <property type="entry name" value="tand_rpt_95"/>
    <property type="match status" value="1"/>
</dbReference>
<dbReference type="Pfam" id="PF03160">
    <property type="entry name" value="Calx-beta"/>
    <property type="match status" value="2"/>
</dbReference>
<evidence type="ECO:0000259" key="5">
    <source>
        <dbReference type="Pfam" id="PF03160"/>
    </source>
</evidence>
<keyword evidence="2" id="KW-0677">Repeat</keyword>
<keyword evidence="3" id="KW-0106">Calcium</keyword>
<dbReference type="Proteomes" id="UP000325286">
    <property type="component" value="Chromosome"/>
</dbReference>
<proteinExistence type="predicted"/>
<dbReference type="KEGG" id="rul:UC8_39350"/>
<dbReference type="OrthoDB" id="291802at2"/>
<evidence type="ECO:0000313" key="7">
    <source>
        <dbReference type="EMBL" id="QEG41907.1"/>
    </source>
</evidence>
<dbReference type="EMBL" id="CP042914">
    <property type="protein sequence ID" value="QEG41907.1"/>
    <property type="molecule type" value="Genomic_DNA"/>
</dbReference>
<accession>A0A5B9QS32</accession>
<feature type="domain" description="RapA2 cadherin-like" evidence="6">
    <location>
        <begin position="863"/>
        <end position="925"/>
    </location>
</feature>
<dbReference type="Gene3D" id="2.60.40.10">
    <property type="entry name" value="Immunoglobulins"/>
    <property type="match status" value="1"/>
</dbReference>
<dbReference type="InterPro" id="IPR003644">
    <property type="entry name" value="Calx_beta"/>
</dbReference>
<feature type="domain" description="RapA2 cadherin-like" evidence="6">
    <location>
        <begin position="749"/>
        <end position="813"/>
    </location>
</feature>
<feature type="region of interest" description="Disordered" evidence="4">
    <location>
        <begin position="1516"/>
        <end position="1537"/>
    </location>
</feature>
<name>A0A5B9QS32_9BACT</name>
<evidence type="ECO:0000256" key="4">
    <source>
        <dbReference type="SAM" id="MobiDB-lite"/>
    </source>
</evidence>
<dbReference type="SUPFAM" id="SSF141072">
    <property type="entry name" value="CalX-like"/>
    <property type="match status" value="2"/>
</dbReference>
<dbReference type="Gene3D" id="2.60.40.2030">
    <property type="match status" value="2"/>
</dbReference>
<dbReference type="Pfam" id="PF17963">
    <property type="entry name" value="Big_9"/>
    <property type="match status" value="2"/>
</dbReference>
<dbReference type="Gene3D" id="2.60.40.3440">
    <property type="match status" value="1"/>
</dbReference>
<dbReference type="PROSITE" id="PS00018">
    <property type="entry name" value="EF_HAND_1"/>
    <property type="match status" value="2"/>
</dbReference>
<evidence type="ECO:0000313" key="8">
    <source>
        <dbReference type="Proteomes" id="UP000325286"/>
    </source>
</evidence>
<keyword evidence="8" id="KW-1185">Reference proteome</keyword>
<evidence type="ECO:0000256" key="1">
    <source>
        <dbReference type="ARBA" id="ARBA00022729"/>
    </source>
</evidence>
<evidence type="ECO:0000256" key="2">
    <source>
        <dbReference type="ARBA" id="ARBA00022737"/>
    </source>
</evidence>
<organism evidence="7 8">
    <name type="scientific">Roseimaritima ulvae</name>
    <dbReference type="NCBI Taxonomy" id="980254"/>
    <lineage>
        <taxon>Bacteria</taxon>
        <taxon>Pseudomonadati</taxon>
        <taxon>Planctomycetota</taxon>
        <taxon>Planctomycetia</taxon>
        <taxon>Pirellulales</taxon>
        <taxon>Pirellulaceae</taxon>
        <taxon>Roseimaritima</taxon>
    </lineage>
</organism>
<dbReference type="InterPro" id="IPR040853">
    <property type="entry name" value="RapA2_cadherin-like"/>
</dbReference>
<dbReference type="InterPro" id="IPR018247">
    <property type="entry name" value="EF_Hand_1_Ca_BS"/>
</dbReference>